<proteinExistence type="inferred from homology"/>
<comment type="caution">
    <text evidence="12">The sequence shown here is derived from an EMBL/GenBank/DDBJ whole genome shotgun (WGS) entry which is preliminary data.</text>
</comment>
<dbReference type="AlphaFoldDB" id="A0AAE8MUC6"/>
<comment type="subcellular location">
    <subcellularLocation>
        <location evidence="3">Cytoplasm</location>
    </subcellularLocation>
    <subcellularLocation>
        <location evidence="2">Nucleus</location>
    </subcellularLocation>
</comment>
<evidence type="ECO:0000256" key="5">
    <source>
        <dbReference type="ARBA" id="ARBA00011427"/>
    </source>
</evidence>
<evidence type="ECO:0000256" key="9">
    <source>
        <dbReference type="ARBA" id="ARBA00023242"/>
    </source>
</evidence>
<protein>
    <recommendedName>
        <fullName evidence="7">Protein YAE1</fullName>
    </recommendedName>
    <alternativeName>
        <fullName evidence="6">Protein yae1</fullName>
    </alternativeName>
</protein>
<keyword evidence="9" id="KW-0539">Nucleus</keyword>
<dbReference type="PANTHER" id="PTHR18829:SF0">
    <property type="entry name" value="PROTEIN YAE1 HOMOLOG"/>
    <property type="match status" value="1"/>
</dbReference>
<dbReference type="Pfam" id="PF09811">
    <property type="entry name" value="Yae1_N"/>
    <property type="match status" value="1"/>
</dbReference>
<dbReference type="InterPro" id="IPR038881">
    <property type="entry name" value="Yae1-like"/>
</dbReference>
<accession>A0AAE8MUC6</accession>
<keyword evidence="13" id="KW-1185">Reference proteome</keyword>
<gene>
    <name evidence="12" type="ORF">DNG_02889</name>
</gene>
<feature type="compositionally biased region" description="Pro residues" evidence="10">
    <location>
        <begin position="1"/>
        <end position="10"/>
    </location>
</feature>
<keyword evidence="8" id="KW-0963">Cytoplasm</keyword>
<name>A0AAE8MUC6_9PEZI</name>
<evidence type="ECO:0000256" key="1">
    <source>
        <dbReference type="ARBA" id="ARBA00003836"/>
    </source>
</evidence>
<reference evidence="12" key="1">
    <citation type="submission" date="2018-03" db="EMBL/GenBank/DDBJ databases">
        <authorList>
            <person name="Guldener U."/>
        </authorList>
    </citation>
    <scope>NUCLEOTIDE SEQUENCE</scope>
</reference>
<comment type="function">
    <text evidence="1">The complex LTO1:YAE1 may function as a target specific adapter that probably recruits apo-RPLI1 to the cytosolic iron-sulfur protein assembly (CIA) complex machinery. May be required for biogenesis of the large ribosomal subunit and initiation of translation.</text>
</comment>
<dbReference type="GO" id="GO:0005634">
    <property type="term" value="C:nucleus"/>
    <property type="evidence" value="ECO:0007669"/>
    <property type="project" value="UniProtKB-SubCell"/>
</dbReference>
<feature type="domain" description="Essential protein Yae1 N-terminal" evidence="11">
    <location>
        <begin position="52"/>
        <end position="90"/>
    </location>
</feature>
<organism evidence="12 13">
    <name type="scientific">Cephalotrichum gorgonifer</name>
    <dbReference type="NCBI Taxonomy" id="2041049"/>
    <lineage>
        <taxon>Eukaryota</taxon>
        <taxon>Fungi</taxon>
        <taxon>Dikarya</taxon>
        <taxon>Ascomycota</taxon>
        <taxon>Pezizomycotina</taxon>
        <taxon>Sordariomycetes</taxon>
        <taxon>Hypocreomycetidae</taxon>
        <taxon>Microascales</taxon>
        <taxon>Microascaceae</taxon>
        <taxon>Cephalotrichum</taxon>
    </lineage>
</organism>
<feature type="region of interest" description="Disordered" evidence="10">
    <location>
        <begin position="1"/>
        <end position="33"/>
    </location>
</feature>
<dbReference type="GO" id="GO:0005737">
    <property type="term" value="C:cytoplasm"/>
    <property type="evidence" value="ECO:0007669"/>
    <property type="project" value="UniProtKB-SubCell"/>
</dbReference>
<dbReference type="EMBL" id="ONZQ02000003">
    <property type="protein sequence ID" value="SPO00037.1"/>
    <property type="molecule type" value="Genomic_DNA"/>
</dbReference>
<evidence type="ECO:0000256" key="2">
    <source>
        <dbReference type="ARBA" id="ARBA00004123"/>
    </source>
</evidence>
<evidence type="ECO:0000313" key="13">
    <source>
        <dbReference type="Proteomes" id="UP001187682"/>
    </source>
</evidence>
<comment type="subunit">
    <text evidence="5">May form a complex with LTO1.</text>
</comment>
<sequence length="209" mass="22616">MEAGYHPPPARTTLDDVFGDDPVADGQAHATPRVHSISSDLPQLEREHVTTGYRDGVTAAKAGSVQAGFDEGFSLGAEIGKRVGEILGILEGIYEATGADAEVVERAREEMSSEKVFGQEYWCGDGTWKFEVEAGGERGREDIIFADVADAHPLVQIWSAIVDEQVKRWGVDVGVLESSTETAEDLAPREDVEASTKPVAETKKTVLDW</sequence>
<dbReference type="PANTHER" id="PTHR18829">
    <property type="entry name" value="PROTEIN YAE1 HOMOLOG"/>
    <property type="match status" value="1"/>
</dbReference>
<evidence type="ECO:0000259" key="11">
    <source>
        <dbReference type="Pfam" id="PF09811"/>
    </source>
</evidence>
<dbReference type="Proteomes" id="UP001187682">
    <property type="component" value="Unassembled WGS sequence"/>
</dbReference>
<comment type="similarity">
    <text evidence="4">Belongs to the YAE1 family.</text>
</comment>
<evidence type="ECO:0000256" key="6">
    <source>
        <dbReference type="ARBA" id="ARBA00017286"/>
    </source>
</evidence>
<evidence type="ECO:0000256" key="8">
    <source>
        <dbReference type="ARBA" id="ARBA00022490"/>
    </source>
</evidence>
<evidence type="ECO:0000313" key="12">
    <source>
        <dbReference type="EMBL" id="SPO00037.1"/>
    </source>
</evidence>
<evidence type="ECO:0000256" key="4">
    <source>
        <dbReference type="ARBA" id="ARBA00007096"/>
    </source>
</evidence>
<evidence type="ECO:0000256" key="7">
    <source>
        <dbReference type="ARBA" id="ARBA00018400"/>
    </source>
</evidence>
<dbReference type="InterPro" id="IPR019191">
    <property type="entry name" value="Essential_protein_Yae1_N"/>
</dbReference>
<evidence type="ECO:0000256" key="10">
    <source>
        <dbReference type="SAM" id="MobiDB-lite"/>
    </source>
</evidence>
<evidence type="ECO:0000256" key="3">
    <source>
        <dbReference type="ARBA" id="ARBA00004496"/>
    </source>
</evidence>